<feature type="transmembrane region" description="Helical" evidence="11">
    <location>
        <begin position="985"/>
        <end position="1006"/>
    </location>
</feature>
<feature type="transmembrane region" description="Helical" evidence="11">
    <location>
        <begin position="1040"/>
        <end position="1059"/>
    </location>
</feature>
<keyword evidence="8 11" id="KW-0472">Membrane</keyword>
<feature type="transmembrane region" description="Helical" evidence="11">
    <location>
        <begin position="1012"/>
        <end position="1033"/>
    </location>
</feature>
<evidence type="ECO:0000256" key="7">
    <source>
        <dbReference type="ARBA" id="ARBA00023026"/>
    </source>
</evidence>
<feature type="region of interest" description="Disordered" evidence="10">
    <location>
        <begin position="249"/>
        <end position="268"/>
    </location>
</feature>
<dbReference type="PANTHER" id="PTHR43077:SF10">
    <property type="entry name" value="TRANSPORT PERMEASE PROTEIN"/>
    <property type="match status" value="1"/>
</dbReference>
<reference evidence="12 13" key="1">
    <citation type="submission" date="2018-12" db="EMBL/GenBank/DDBJ databases">
        <authorList>
            <consortium name="Pathogen Informatics"/>
        </authorList>
    </citation>
    <scope>NUCLEOTIDE SEQUENCE [LARGE SCALE GENOMIC DNA]</scope>
    <source>
        <strain evidence="12 13">NCTC3166</strain>
    </source>
</reference>
<evidence type="ECO:0000256" key="3">
    <source>
        <dbReference type="ARBA" id="ARBA00020819"/>
    </source>
</evidence>
<evidence type="ECO:0000256" key="2">
    <source>
        <dbReference type="ARBA" id="ARBA00008338"/>
    </source>
</evidence>
<keyword evidence="5 11" id="KW-0812">Transmembrane</keyword>
<evidence type="ECO:0000256" key="8">
    <source>
        <dbReference type="ARBA" id="ARBA00023136"/>
    </source>
</evidence>
<evidence type="ECO:0000256" key="10">
    <source>
        <dbReference type="SAM" id="MobiDB-lite"/>
    </source>
</evidence>
<proteinExistence type="inferred from homology"/>
<gene>
    <name evidence="12" type="ORF">NCTC3166_00283</name>
</gene>
<comment type="subcellular location">
    <subcellularLocation>
        <location evidence="1">Cell membrane</location>
        <topology evidence="1">Multi-pass membrane protein</topology>
    </subcellularLocation>
</comment>
<dbReference type="Gene3D" id="3.40.1710.10">
    <property type="entry name" value="abc type-2 transporter like domain"/>
    <property type="match status" value="1"/>
</dbReference>
<keyword evidence="6 11" id="KW-1133">Transmembrane helix</keyword>
<dbReference type="KEGG" id="svf:NCTC3166_00283"/>
<comment type="similarity">
    <text evidence="2">Belongs to the EsaA family.</text>
</comment>
<evidence type="ECO:0000256" key="11">
    <source>
        <dbReference type="SAM" id="Phobius"/>
    </source>
</evidence>
<evidence type="ECO:0000313" key="12">
    <source>
        <dbReference type="EMBL" id="VED66499.1"/>
    </source>
</evidence>
<dbReference type="RefSeq" id="WP_126403705.1">
    <property type="nucleotide sequence ID" value="NZ_LR134266.1"/>
</dbReference>
<evidence type="ECO:0000313" key="13">
    <source>
        <dbReference type="Proteomes" id="UP000270025"/>
    </source>
</evidence>
<feature type="compositionally biased region" description="Polar residues" evidence="10">
    <location>
        <begin position="256"/>
        <end position="268"/>
    </location>
</feature>
<dbReference type="Proteomes" id="UP000270025">
    <property type="component" value="Chromosome"/>
</dbReference>
<evidence type="ECO:0000256" key="5">
    <source>
        <dbReference type="ARBA" id="ARBA00022692"/>
    </source>
</evidence>
<feature type="compositionally biased region" description="Polar residues" evidence="10">
    <location>
        <begin position="559"/>
        <end position="586"/>
    </location>
</feature>
<evidence type="ECO:0000256" key="6">
    <source>
        <dbReference type="ARBA" id="ARBA00022989"/>
    </source>
</evidence>
<dbReference type="InterPro" id="IPR051328">
    <property type="entry name" value="T7SS_ABC-Transporter"/>
</dbReference>
<keyword evidence="7" id="KW-0843">Virulence</keyword>
<evidence type="ECO:0000256" key="1">
    <source>
        <dbReference type="ARBA" id="ARBA00004651"/>
    </source>
</evidence>
<feature type="compositionally biased region" description="Low complexity" evidence="10">
    <location>
        <begin position="539"/>
        <end position="558"/>
    </location>
</feature>
<feature type="transmembrane region" description="Helical" evidence="11">
    <location>
        <begin position="12"/>
        <end position="33"/>
    </location>
</feature>
<dbReference type="EMBL" id="LR134266">
    <property type="protein sequence ID" value="VED66499.1"/>
    <property type="molecule type" value="Genomic_DNA"/>
</dbReference>
<dbReference type="AlphaFoldDB" id="A0A447Z2Q5"/>
<organism evidence="12 13">
    <name type="scientific">Streptococcus viridans</name>
    <dbReference type="NCBI Taxonomy" id="78535"/>
    <lineage>
        <taxon>Bacteria</taxon>
        <taxon>Bacillati</taxon>
        <taxon>Bacillota</taxon>
        <taxon>Bacilli</taxon>
        <taxon>Lactobacillales</taxon>
        <taxon>Streptococcaceae</taxon>
        <taxon>Streptococcus</taxon>
    </lineage>
</organism>
<feature type="region of interest" description="Disordered" evidence="10">
    <location>
        <begin position="538"/>
        <end position="586"/>
    </location>
</feature>
<accession>A0A447Z2Q5</accession>
<dbReference type="InterPro" id="IPR023838">
    <property type="entry name" value="T7SS_EsaA"/>
</dbReference>
<protein>
    <recommendedName>
        <fullName evidence="3">Type VII secretion system accessory factor EsaA</fullName>
    </recommendedName>
</protein>
<name>A0A447Z2Q5_9STRE</name>
<dbReference type="GO" id="GO:0005886">
    <property type="term" value="C:plasma membrane"/>
    <property type="evidence" value="ECO:0007669"/>
    <property type="project" value="UniProtKB-SubCell"/>
</dbReference>
<dbReference type="PANTHER" id="PTHR43077">
    <property type="entry name" value="TRANSPORT PERMEASE YVFS-RELATED"/>
    <property type="match status" value="1"/>
</dbReference>
<feature type="transmembrane region" description="Helical" evidence="11">
    <location>
        <begin position="937"/>
        <end position="960"/>
    </location>
</feature>
<sequence>MFRLKTINKKVLTIILTLITLIAVSSTFVYIAFKDSSVTQVLGKESSETRYVLVNEDDGWEFEGKKYELGHDFVTLVSQDEQHKWSTSNRSQAKAGIEGGEYDAMIVIPKNFSQSVLSLQSIDPQKANIEYHIRNGQNQVTQQVIEKNINTVLYDFNKKIVQMYFSSVVASVTDAQQNVTGIVDTEYQNSTFLKNYIQTPFQSFPQSFSSVSAITNSLQSNSTAIENEQKSFVSSVTSLMDGNAEEAGGIADTLQPEGNGTNASDSSASTNQYSGLDIYYNKMLASLMILGAEESATPSQPVDSEGTPVKSIYTRFLENAKQYESAQKLTKTALETNIKKVEGQISDLQNLQQVISSKYYGDSKLTPETATVENAKEAIAVLMNPDKRSKLDKDYLSQLNVQVGATPTASLSSLIDALVTKNVITGDQANLYRSELALVNRYASDFGVGTGTTTSYNFVNRQESDKANSFQTTATFNIGTGGDTISLNGEGVSISNGGDVAAQIQSSLNQQLAPYNKAATVSASSNGFVISIHDTAGASVPSESTTVESTTAETTPAENTSVENPQADQGTDKQTNVPEKDVTSSNQVRTQVVKVPVAPSSLPVTVSVNLSWSSQPTENRSYNEVDYQWTNSQGGISSGKLAVFDTKNDTIVQDLPLILNNFSSLDKAAQQITTIFSDPSESITSFALRAQNNNTSLGDLAGPNSIYYRYNNIDKKTLAKSVSDEFAEAYKKDGDYIFNELNKRITDLTVLLGTPDDTATSEKEVTLYGLLNSIPSQNDYYQLIAELGDWYNNAKVTLDDFYKSDTSSRTEQDAANTAKLTNVASQLRNIQKSAKDISKQTETTASGLPKMDEVVKSFSTDVQQLEESVNAVLNSVNKYVSSTDSNLADNQKYVESFNKVLSNTKNGGADNQKVFNFLSSPIEVSAIKGSTAKVSIIPYYMTVVSALLTILISFFTMYLINPRSLDKRDKIKTPNRIWYNLPNTVKINSIAGISAMVFAIVTSTILQSVSKVVWILYTFLLVFALINLFVYLLRKFERTLTLYIFTFLLGIYLLLMPIIGSSTKPGTIVSLLYRFSPFQNIENGYVALINGIGVGGMTIFILVLVAFAVTLLNLFIKPLKEESV</sequence>
<feature type="transmembrane region" description="Helical" evidence="11">
    <location>
        <begin position="1085"/>
        <end position="1116"/>
    </location>
</feature>
<evidence type="ECO:0000256" key="4">
    <source>
        <dbReference type="ARBA" id="ARBA00022475"/>
    </source>
</evidence>
<evidence type="ECO:0000256" key="9">
    <source>
        <dbReference type="ARBA" id="ARBA00046722"/>
    </source>
</evidence>
<keyword evidence="4" id="KW-1003">Cell membrane</keyword>
<keyword evidence="13" id="KW-1185">Reference proteome</keyword>
<comment type="subunit">
    <text evidence="9">Homodimer. Interacts with EssB.</text>
</comment>
<dbReference type="NCBIfam" id="TIGR03929">
    <property type="entry name" value="T7_esaA_Nterm"/>
    <property type="match status" value="1"/>
</dbReference>